<dbReference type="Gene3D" id="3.30.379.10">
    <property type="entry name" value="Chitobiase/beta-hexosaminidase domain 2-like"/>
    <property type="match status" value="1"/>
</dbReference>
<dbReference type="InterPro" id="IPR029018">
    <property type="entry name" value="Hex-like_dom2"/>
</dbReference>
<keyword evidence="5" id="KW-1185">Reference proteome</keyword>
<comment type="caution">
    <text evidence="4">The sequence shown here is derived from an EMBL/GenBank/DDBJ whole genome shotgun (WGS) entry which is preliminary data.</text>
</comment>
<feature type="domain" description="F5/8 type C" evidence="3">
    <location>
        <begin position="730"/>
        <end position="868"/>
    </location>
</feature>
<dbReference type="AlphaFoldDB" id="A0A4R5DH70"/>
<evidence type="ECO:0000313" key="5">
    <source>
        <dbReference type="Proteomes" id="UP000294739"/>
    </source>
</evidence>
<dbReference type="SUPFAM" id="SSF49785">
    <property type="entry name" value="Galactose-binding domain-like"/>
    <property type="match status" value="1"/>
</dbReference>
<gene>
    <name evidence="4" type="ORF">E1269_10070</name>
</gene>
<feature type="signal peptide" evidence="2">
    <location>
        <begin position="1"/>
        <end position="31"/>
    </location>
</feature>
<dbReference type="PROSITE" id="PS50022">
    <property type="entry name" value="FA58C_3"/>
    <property type="match status" value="1"/>
</dbReference>
<evidence type="ECO:0000313" key="4">
    <source>
        <dbReference type="EMBL" id="TDE11204.1"/>
    </source>
</evidence>
<sequence length="868" mass="93246">MMLLRRTRVVPAVTALASALVASLAAPPTTAAPATAAPVTADRLTSTAGEMAVGADWVIVHGSDAVERTAADHLAGQLADHLGAPAPLEVREAGSTLSATAWLRRENLGSAAGVIVVGTVADHPLAGIAHRRDPFDLPGDSPEAYHLDARTDGTTDVLYVVGASPKGAMNGVFRLEQHIEREASLDVAALNEAAEPAFVNRVGGHRFTQSPPPDWTDDQQGRYYAENYINVVWGEKHGAPLPADVREKWGLKLAYEVPLPGVGAAWFDDPANESSTCVRGDGTRTIDPFTPRGAQAYADVFAAALAQHDDIVILETLFGDYSHIPTPNSIRAGTDGETCDIQKSDVAVEIMRIMKDVIGDRDVTPMAWMWHLYPAGGDAATMARLRDLGVGILYNEDGNGDNWVTRRTNFSDVAIDTVDETGVTTWGPDYASLVSAGGSCESVKPVIGLPVPHAAASKLHALAEIGVRNFYLWWGGVEGWTYSANLSVIREMIWDPGLFDPTDTTPFDAAHPEPLLNRVATTDFGADRAPDVLRYWSLVDRALVDPSYATGDPAGLRVYSWYQRLAIYLNPAVLGGGAALRPITPDGLKSNPFTQYRPWGTDPDTIANFTQVAAELARANQIGAQLDDGTSARFAQMRHWTELYTHVFTSRLHFLQGLRVADQYTDVDDPAFRVALEPIAAAEIDTIEAMETALASMPPNATFFDGTRVVVQGAGDREKDLDLLAAKRLATQAWLDGEVNLAAGRPVNASSAPDQTRQPALAVDRDWTTEWRSAPSSGQWISVGLGEVMPVDLVLVRWNPNQTALSYQVQVADSASGPWTTVATITEPTGRDDAIPLPAGTTARQVRIVGGQPAANNLTIRELEVYGP</sequence>
<dbReference type="InterPro" id="IPR000421">
    <property type="entry name" value="FA58C"/>
</dbReference>
<dbReference type="GO" id="GO:0005975">
    <property type="term" value="P:carbohydrate metabolic process"/>
    <property type="evidence" value="ECO:0007669"/>
    <property type="project" value="UniProtKB-ARBA"/>
</dbReference>
<dbReference type="OrthoDB" id="5513218at2"/>
<feature type="chain" id="PRO_5020951135" evidence="2">
    <location>
        <begin position="32"/>
        <end position="868"/>
    </location>
</feature>
<evidence type="ECO:0000256" key="2">
    <source>
        <dbReference type="SAM" id="SignalP"/>
    </source>
</evidence>
<dbReference type="InterPro" id="IPR008979">
    <property type="entry name" value="Galactose-bd-like_sf"/>
</dbReference>
<evidence type="ECO:0000259" key="3">
    <source>
        <dbReference type="PROSITE" id="PS50022"/>
    </source>
</evidence>
<dbReference type="Pfam" id="PF00754">
    <property type="entry name" value="F5_F8_type_C"/>
    <property type="match status" value="1"/>
</dbReference>
<dbReference type="GO" id="GO:0016787">
    <property type="term" value="F:hydrolase activity"/>
    <property type="evidence" value="ECO:0007669"/>
    <property type="project" value="UniProtKB-KW"/>
</dbReference>
<name>A0A4R5DH70_9ACTN</name>
<organism evidence="4 5">
    <name type="scientific">Jiangella asiatica</name>
    <dbReference type="NCBI Taxonomy" id="2530372"/>
    <lineage>
        <taxon>Bacteria</taxon>
        <taxon>Bacillati</taxon>
        <taxon>Actinomycetota</taxon>
        <taxon>Actinomycetes</taxon>
        <taxon>Jiangellales</taxon>
        <taxon>Jiangellaceae</taxon>
        <taxon>Jiangella</taxon>
    </lineage>
</organism>
<keyword evidence="1" id="KW-0378">Hydrolase</keyword>
<dbReference type="InParanoid" id="A0A4R5DH70"/>
<dbReference type="SUPFAM" id="SSF55545">
    <property type="entry name" value="beta-N-acetylhexosaminidase-like domain"/>
    <property type="match status" value="1"/>
</dbReference>
<dbReference type="Gene3D" id="2.60.120.260">
    <property type="entry name" value="Galactose-binding domain-like"/>
    <property type="match status" value="1"/>
</dbReference>
<dbReference type="Proteomes" id="UP000294739">
    <property type="component" value="Unassembled WGS sequence"/>
</dbReference>
<proteinExistence type="predicted"/>
<keyword evidence="2" id="KW-0732">Signal</keyword>
<protein>
    <submittedName>
        <fullName evidence="4">Discoidin domain-containing protein</fullName>
    </submittedName>
</protein>
<reference evidence="4 5" key="1">
    <citation type="submission" date="2019-03" db="EMBL/GenBank/DDBJ databases">
        <title>Draft genome sequences of novel Actinobacteria.</title>
        <authorList>
            <person name="Sahin N."/>
            <person name="Ay H."/>
            <person name="Saygin H."/>
        </authorList>
    </citation>
    <scope>NUCLEOTIDE SEQUENCE [LARGE SCALE GENOMIC DNA]</scope>
    <source>
        <strain evidence="4 5">5K138</strain>
    </source>
</reference>
<dbReference type="RefSeq" id="WP_131893954.1">
    <property type="nucleotide sequence ID" value="NZ_SMKZ01000011.1"/>
</dbReference>
<accession>A0A4R5DH70</accession>
<evidence type="ECO:0000256" key="1">
    <source>
        <dbReference type="ARBA" id="ARBA00022801"/>
    </source>
</evidence>
<dbReference type="EMBL" id="SMKZ01000011">
    <property type="protein sequence ID" value="TDE11204.1"/>
    <property type="molecule type" value="Genomic_DNA"/>
</dbReference>